<evidence type="ECO:0000313" key="1">
    <source>
        <dbReference type="EMBL" id="KAA6371042.1"/>
    </source>
</evidence>
<accession>A0A5J4ULV6</accession>
<evidence type="ECO:0000313" key="2">
    <source>
        <dbReference type="Proteomes" id="UP000324800"/>
    </source>
</evidence>
<name>A0A5J4ULV6_9EUKA</name>
<reference evidence="1 2" key="1">
    <citation type="submission" date="2019-03" db="EMBL/GenBank/DDBJ databases">
        <title>Single cell metagenomics reveals metabolic interactions within the superorganism composed of flagellate Streblomastix strix and complex community of Bacteroidetes bacteria on its surface.</title>
        <authorList>
            <person name="Treitli S.C."/>
            <person name="Kolisko M."/>
            <person name="Husnik F."/>
            <person name="Keeling P."/>
            <person name="Hampl V."/>
        </authorList>
    </citation>
    <scope>NUCLEOTIDE SEQUENCE [LARGE SCALE GENOMIC DNA]</scope>
    <source>
        <strain evidence="1">ST1C</strain>
    </source>
</reference>
<dbReference type="AlphaFoldDB" id="A0A5J4ULV6"/>
<dbReference type="Proteomes" id="UP000324800">
    <property type="component" value="Unassembled WGS sequence"/>
</dbReference>
<gene>
    <name evidence="1" type="ORF">EZS28_033430</name>
</gene>
<proteinExistence type="predicted"/>
<comment type="caution">
    <text evidence="1">The sequence shown here is derived from an EMBL/GenBank/DDBJ whole genome shotgun (WGS) entry which is preliminary data.</text>
</comment>
<feature type="non-terminal residue" evidence="1">
    <location>
        <position position="1"/>
    </location>
</feature>
<dbReference type="EMBL" id="SNRW01014823">
    <property type="protein sequence ID" value="KAA6371042.1"/>
    <property type="molecule type" value="Genomic_DNA"/>
</dbReference>
<organism evidence="1 2">
    <name type="scientific">Streblomastix strix</name>
    <dbReference type="NCBI Taxonomy" id="222440"/>
    <lineage>
        <taxon>Eukaryota</taxon>
        <taxon>Metamonada</taxon>
        <taxon>Preaxostyla</taxon>
        <taxon>Oxymonadida</taxon>
        <taxon>Streblomastigidae</taxon>
        <taxon>Streblomastix</taxon>
    </lineage>
</organism>
<sequence length="44" mass="5441">LESYKELRWNYSIELMEQSEVYGMVFRFWNLTTEELLQLGYTMV</sequence>
<protein>
    <submittedName>
        <fullName evidence="1">Uncharacterized protein</fullName>
    </submittedName>
</protein>